<feature type="domain" description="PNPLA" evidence="5">
    <location>
        <begin position="10"/>
        <end position="351"/>
    </location>
</feature>
<dbReference type="AlphaFoldDB" id="A0A2R8B4D3"/>
<protein>
    <recommendedName>
        <fullName evidence="5">PNPLA domain-containing protein</fullName>
    </recommendedName>
</protein>
<dbReference type="InterPro" id="IPR016035">
    <property type="entry name" value="Acyl_Trfase/lysoPLipase"/>
</dbReference>
<proteinExistence type="predicted"/>
<keyword evidence="4" id="KW-0812">Transmembrane</keyword>
<evidence type="ECO:0000259" key="5">
    <source>
        <dbReference type="PROSITE" id="PS51635"/>
    </source>
</evidence>
<reference evidence="6 7" key="1">
    <citation type="submission" date="2018-03" db="EMBL/GenBank/DDBJ databases">
        <authorList>
            <person name="Keele B.F."/>
        </authorList>
    </citation>
    <scope>NUCLEOTIDE SEQUENCE [LARGE SCALE GENOMIC DNA]</scope>
    <source>
        <strain evidence="6 7">CECT 8626</strain>
    </source>
</reference>
<comment type="caution">
    <text evidence="2">Lacks conserved residue(s) required for the propagation of feature annotation.</text>
</comment>
<dbReference type="Gene3D" id="3.40.1090.10">
    <property type="entry name" value="Cytosolic phospholipase A2 catalytic domain"/>
    <property type="match status" value="1"/>
</dbReference>
<dbReference type="InterPro" id="IPR002641">
    <property type="entry name" value="PNPLA_dom"/>
</dbReference>
<organism evidence="6 7">
    <name type="scientific">Albidovulum aquaemixtae</name>
    <dbReference type="NCBI Taxonomy" id="1542388"/>
    <lineage>
        <taxon>Bacteria</taxon>
        <taxon>Pseudomonadati</taxon>
        <taxon>Pseudomonadota</taxon>
        <taxon>Alphaproteobacteria</taxon>
        <taxon>Rhodobacterales</taxon>
        <taxon>Paracoccaceae</taxon>
        <taxon>Albidovulum</taxon>
    </lineage>
</organism>
<evidence type="ECO:0000256" key="1">
    <source>
        <dbReference type="ARBA" id="ARBA00023098"/>
    </source>
</evidence>
<accession>A0A2R8B4D3</accession>
<dbReference type="Proteomes" id="UP000244924">
    <property type="component" value="Unassembled WGS sequence"/>
</dbReference>
<gene>
    <name evidence="6" type="ORF">DEA8626_00999</name>
</gene>
<keyword evidence="1 2" id="KW-0443">Lipid metabolism</keyword>
<name>A0A2R8B4D3_9RHOB</name>
<evidence type="ECO:0000256" key="2">
    <source>
        <dbReference type="PROSITE-ProRule" id="PRU01161"/>
    </source>
</evidence>
<keyword evidence="7" id="KW-1185">Reference proteome</keyword>
<feature type="active site" description="Nucleophile" evidence="2">
    <location>
        <position position="42"/>
    </location>
</feature>
<dbReference type="RefSeq" id="WP_108851922.1">
    <property type="nucleotide sequence ID" value="NZ_OMOQ01000001.1"/>
</dbReference>
<feature type="active site" description="Proton acceptor" evidence="2">
    <location>
        <position position="338"/>
    </location>
</feature>
<dbReference type="OrthoDB" id="9770965at2"/>
<evidence type="ECO:0000313" key="7">
    <source>
        <dbReference type="Proteomes" id="UP000244924"/>
    </source>
</evidence>
<feature type="region of interest" description="Disordered" evidence="3">
    <location>
        <begin position="562"/>
        <end position="584"/>
    </location>
</feature>
<keyword evidence="2" id="KW-0378">Hydrolase</keyword>
<feature type="short sequence motif" description="GXSXG" evidence="2">
    <location>
        <begin position="40"/>
        <end position="44"/>
    </location>
</feature>
<evidence type="ECO:0000256" key="3">
    <source>
        <dbReference type="SAM" id="MobiDB-lite"/>
    </source>
</evidence>
<feature type="transmembrane region" description="Helical" evidence="4">
    <location>
        <begin position="120"/>
        <end position="142"/>
    </location>
</feature>
<dbReference type="GO" id="GO:0016787">
    <property type="term" value="F:hydrolase activity"/>
    <property type="evidence" value="ECO:0007669"/>
    <property type="project" value="UniProtKB-UniRule"/>
</dbReference>
<keyword evidence="2" id="KW-0442">Lipid degradation</keyword>
<feature type="transmembrane region" description="Helical" evidence="4">
    <location>
        <begin position="148"/>
        <end position="167"/>
    </location>
</feature>
<dbReference type="PROSITE" id="PS51635">
    <property type="entry name" value="PNPLA"/>
    <property type="match status" value="1"/>
</dbReference>
<dbReference type="GO" id="GO:0016042">
    <property type="term" value="P:lipid catabolic process"/>
    <property type="evidence" value="ECO:0007669"/>
    <property type="project" value="UniProtKB-UniRule"/>
</dbReference>
<evidence type="ECO:0000256" key="4">
    <source>
        <dbReference type="SAM" id="Phobius"/>
    </source>
</evidence>
<evidence type="ECO:0000313" key="6">
    <source>
        <dbReference type="EMBL" id="SPH17476.1"/>
    </source>
</evidence>
<dbReference type="EMBL" id="OMOQ01000001">
    <property type="protein sequence ID" value="SPH17476.1"/>
    <property type="molecule type" value="Genomic_DNA"/>
</dbReference>
<keyword evidence="4" id="KW-1133">Transmembrane helix</keyword>
<feature type="short sequence motif" description="DGA/G" evidence="2">
    <location>
        <begin position="338"/>
        <end position="340"/>
    </location>
</feature>
<dbReference type="SUPFAM" id="SSF52151">
    <property type="entry name" value="FabD/lysophospholipase-like"/>
    <property type="match status" value="1"/>
</dbReference>
<dbReference type="Pfam" id="PF01734">
    <property type="entry name" value="Patatin"/>
    <property type="match status" value="1"/>
</dbReference>
<sequence length="584" mass="62818">MAQVLKDCDLIMKGGVTSGVVYPEVIATIGATHRLHGVGGTSAGAIAAAFAAAAEYRRQEREEWQGFDRVKASAAFLGENTATLFQPSPDLSRLFSFLVALNASLPKNRYLRSVWAVGKAYWPFSLGGAALAIIAVLLMGWAGWHASPLVLIVVLITAFLAAAGAAARDVTVRLPKADWGICPGVRQSGHEQPSFGEWIADEIHEIAGRLAHDPPLTVQDIERHGIRIGAMTTDITSRRPYELPLFTDEHYFSPSEFRRIMPEGIVDFMVASSNEYSGGAGRAPTDLRKLPERGQFPVFLIARMSLSFPGLIASVPLYRLEPGAEGSGGRMVRCLFTDGGLSSNFPIHFFDSILPSRPTFGIALGEAAEDAGDEASARIRIAKDDRSDLALPSEPLDGLAKFGWALLGTAKDWQDTLQARLPGYRERNVHILLKPNEGGLNLNMDPEVIKRIASYGGFAAGALLNSFDFDEHRKLRASVAMPKVADMLKQVKEKLEGAPAGAAPYRDLLASPTPAALPDIGPAWQKDVLLPFMEGLADLSGRPDGLDGKPFEGILAGMRLRANSGRRPPALTSGAQRAEGVRAP</sequence>
<keyword evidence="4" id="KW-0472">Membrane</keyword>